<dbReference type="Pfam" id="PF13374">
    <property type="entry name" value="TPR_10"/>
    <property type="match status" value="2"/>
</dbReference>
<proteinExistence type="predicted"/>
<dbReference type="AlphaFoldDB" id="A0A384JEC9"/>
<reference evidence="3 4" key="1">
    <citation type="journal article" date="2011" name="PLoS Genet.">
        <title>Genomic analysis of the necrotrophic fungal pathogens Sclerotinia sclerotiorum and Botrytis cinerea.</title>
        <authorList>
            <person name="Amselem J."/>
            <person name="Cuomo C.A."/>
            <person name="van Kan J.A."/>
            <person name="Viaud M."/>
            <person name="Benito E.P."/>
            <person name="Couloux A."/>
            <person name="Coutinho P.M."/>
            <person name="de Vries R.P."/>
            <person name="Dyer P.S."/>
            <person name="Fillinger S."/>
            <person name="Fournier E."/>
            <person name="Gout L."/>
            <person name="Hahn M."/>
            <person name="Kohn L."/>
            <person name="Lapalu N."/>
            <person name="Plummer K.M."/>
            <person name="Pradier J.M."/>
            <person name="Quevillon E."/>
            <person name="Sharon A."/>
            <person name="Simon A."/>
            <person name="ten Have A."/>
            <person name="Tudzynski B."/>
            <person name="Tudzynski P."/>
            <person name="Wincker P."/>
            <person name="Andrew M."/>
            <person name="Anthouard V."/>
            <person name="Beever R.E."/>
            <person name="Beffa R."/>
            <person name="Benoit I."/>
            <person name="Bouzid O."/>
            <person name="Brault B."/>
            <person name="Chen Z."/>
            <person name="Choquer M."/>
            <person name="Collemare J."/>
            <person name="Cotton P."/>
            <person name="Danchin E.G."/>
            <person name="Da Silva C."/>
            <person name="Gautier A."/>
            <person name="Giraud C."/>
            <person name="Giraud T."/>
            <person name="Gonzalez C."/>
            <person name="Grossetete S."/>
            <person name="Guldener U."/>
            <person name="Henrissat B."/>
            <person name="Howlett B.J."/>
            <person name="Kodira C."/>
            <person name="Kretschmer M."/>
            <person name="Lappartient A."/>
            <person name="Leroch M."/>
            <person name="Levis C."/>
            <person name="Mauceli E."/>
            <person name="Neuveglise C."/>
            <person name="Oeser B."/>
            <person name="Pearson M."/>
            <person name="Poulain J."/>
            <person name="Poussereau N."/>
            <person name="Quesneville H."/>
            <person name="Rascle C."/>
            <person name="Schumacher J."/>
            <person name="Segurens B."/>
            <person name="Sexton A."/>
            <person name="Silva E."/>
            <person name="Sirven C."/>
            <person name="Soanes D.M."/>
            <person name="Talbot N.J."/>
            <person name="Templeton M."/>
            <person name="Yandava C."/>
            <person name="Yarden O."/>
            <person name="Zeng Q."/>
            <person name="Rollins J.A."/>
            <person name="Lebrun M.H."/>
            <person name="Dickman M."/>
        </authorList>
    </citation>
    <scope>NUCLEOTIDE SEQUENCE [LARGE SCALE GENOMIC DNA]</scope>
    <source>
        <strain evidence="3 4">B05.10</strain>
    </source>
</reference>
<feature type="domain" description="DUF7779" evidence="2">
    <location>
        <begin position="323"/>
        <end position="435"/>
    </location>
</feature>
<dbReference type="SUPFAM" id="SSF48452">
    <property type="entry name" value="TPR-like"/>
    <property type="match status" value="3"/>
</dbReference>
<dbReference type="RefSeq" id="XP_024548062.1">
    <property type="nucleotide sequence ID" value="XM_024692287.1"/>
</dbReference>
<evidence type="ECO:0000259" key="2">
    <source>
        <dbReference type="Pfam" id="PF25000"/>
    </source>
</evidence>
<name>A0A384JEC9_BOTFB</name>
<dbReference type="OrthoDB" id="1658288at2759"/>
<dbReference type="Pfam" id="PF25000">
    <property type="entry name" value="DUF7779"/>
    <property type="match status" value="1"/>
</dbReference>
<dbReference type="Proteomes" id="UP000001798">
    <property type="component" value="Chromosome 4"/>
</dbReference>
<reference evidence="3 4" key="3">
    <citation type="journal article" date="2017" name="Mol. Plant Pathol.">
        <title>A gapless genome sequence of the fungus Botrytis cinerea.</title>
        <authorList>
            <person name="Van Kan J.A."/>
            <person name="Stassen J.H."/>
            <person name="Mosbach A."/>
            <person name="Van Der Lee T.A."/>
            <person name="Faino L."/>
            <person name="Farmer A.D."/>
            <person name="Papasotiriou D.G."/>
            <person name="Zhou S."/>
            <person name="Seidl M.F."/>
            <person name="Cottam E."/>
            <person name="Edel D."/>
            <person name="Hahn M."/>
            <person name="Schwartz D.C."/>
            <person name="Dietrich R.A."/>
            <person name="Widdison S."/>
            <person name="Scalliet G."/>
        </authorList>
    </citation>
    <scope>NUCLEOTIDE SEQUENCE [LARGE SCALE GENOMIC DNA]</scope>
    <source>
        <strain evidence="3 4">B05.10</strain>
    </source>
</reference>
<reference evidence="3 4" key="2">
    <citation type="journal article" date="2012" name="Eukaryot. Cell">
        <title>Genome update of Botrytis cinerea strains B05.10 and T4.</title>
        <authorList>
            <person name="Staats M."/>
            <person name="van Kan J.A."/>
        </authorList>
    </citation>
    <scope>NUCLEOTIDE SEQUENCE [LARGE SCALE GENOMIC DNA]</scope>
    <source>
        <strain evidence="3 4">B05.10</strain>
    </source>
</reference>
<dbReference type="InterPro" id="IPR011990">
    <property type="entry name" value="TPR-like_helical_dom_sf"/>
</dbReference>
<sequence length="935" mass="106444">MSFGDNNSGFQAGIINGAVNTNFYHNASPERLETPPNPAALIPFSRDKDFVERGTILDQIYEKFTASGSRTVLVGLGGVGKSQLAIEYAYQTRDRSQETWVFWVHASNTARFEQSFREIANCVKIPGRQNPQANVFQLVHDWLHDDRKGKWLVILDNADDASFLVQAQSKGRDGQTSNNIENTRPLITYLPHCPNGSILVTTRSRDAALKLVEQRDIIAIGPMGMVEALALVEKKLEKCDNDDNTAELVEALEFMPLAIVQAASYISKRMPRYSLQDYLKDFRKSDRKRTSLLDRDSEQLRRDWEAKNSILITWQISFDYIRKIRSTAADLLSLMSFFDRQGIPEALLRSPDTHRNLHRNQKKRSDDDDDHNSISTACSDDDTDKTSQSSINDEFEDDISLLQDYSFISVTADRTTFEMHRLVQLATRKWLEDQKQQEKWKQQFIKNLNEELPTGEYENWVQCRTLFPHAKLALLHEPEEQNSLQEWASILYKAGWYAWQMGNGKDAEKLSVKSMKVRKKIFGREHDDTLNSMAIVGLVYESRGQWDAAEELQVQVMETCQKKLGVDHPDTLTSMGNLALTYRIQGRWDAAEELQVQVMEICKKKLGVNHPHTLTSMGNLALTYYNQGRLDAAEELDVQVMETCKKKLGVDHPDTLTNMSNLALTYSNQGRWDAAEELQVQVMETCKKKLGVDHPFTLTNMGNLASTYCIQGRWDAAEELQVQVMETCKKKIGVDHPDTLTSMGNLASTYCIQGRWDAAEELQVQVMETCKKKLGVDHPDTLISMGNLASTYRIQGRWDAAEELQVQVMEICKKKLGVNHPHTLTSMGNLALTYYNQGRLDTAEELEVQVMETRKKKLGVDHPFTLTSMANLAYTWKEQDRHEEALKLMEECVVLRTKILGINHPQTLSSHKNLLVWRTVELGIDASAGRNLDAK</sequence>
<dbReference type="Gene3D" id="1.25.40.10">
    <property type="entry name" value="Tetratricopeptide repeat domain"/>
    <property type="match status" value="3"/>
</dbReference>
<dbReference type="GeneID" id="5428652"/>
<accession>A0A384JEC9</accession>
<dbReference type="PANTHER" id="PTHR46082">
    <property type="entry name" value="ATP/GTP-BINDING PROTEIN-RELATED"/>
    <property type="match status" value="1"/>
</dbReference>
<dbReference type="Gene3D" id="3.40.50.300">
    <property type="entry name" value="P-loop containing nucleotide triphosphate hydrolases"/>
    <property type="match status" value="1"/>
</dbReference>
<evidence type="ECO:0000256" key="1">
    <source>
        <dbReference type="SAM" id="MobiDB-lite"/>
    </source>
</evidence>
<dbReference type="Pfam" id="PF13424">
    <property type="entry name" value="TPR_12"/>
    <property type="match status" value="4"/>
</dbReference>
<feature type="region of interest" description="Disordered" evidence="1">
    <location>
        <begin position="349"/>
        <end position="390"/>
    </location>
</feature>
<dbReference type="VEuPathDB" id="FungiDB:Bcin04g00020"/>
<protein>
    <recommendedName>
        <fullName evidence="2">DUF7779 domain-containing protein</fullName>
    </recommendedName>
</protein>
<dbReference type="PRINTS" id="PR00381">
    <property type="entry name" value="KINESINLIGHT"/>
</dbReference>
<dbReference type="InterPro" id="IPR053137">
    <property type="entry name" value="NLR-like"/>
</dbReference>
<dbReference type="InterPro" id="IPR056681">
    <property type="entry name" value="DUF7779"/>
</dbReference>
<dbReference type="SUPFAM" id="SSF52540">
    <property type="entry name" value="P-loop containing nucleoside triphosphate hydrolases"/>
    <property type="match status" value="1"/>
</dbReference>
<evidence type="ECO:0000313" key="3">
    <source>
        <dbReference type="EMBL" id="ATZ48767.1"/>
    </source>
</evidence>
<keyword evidence="4" id="KW-1185">Reference proteome</keyword>
<dbReference type="PANTHER" id="PTHR46082:SF6">
    <property type="entry name" value="AAA+ ATPASE DOMAIN-CONTAINING PROTEIN-RELATED"/>
    <property type="match status" value="1"/>
</dbReference>
<evidence type="ECO:0000313" key="4">
    <source>
        <dbReference type="Proteomes" id="UP000001798"/>
    </source>
</evidence>
<organism evidence="3 4">
    <name type="scientific">Botryotinia fuckeliana (strain B05.10)</name>
    <name type="common">Noble rot fungus</name>
    <name type="synonym">Botrytis cinerea</name>
    <dbReference type="NCBI Taxonomy" id="332648"/>
    <lineage>
        <taxon>Eukaryota</taxon>
        <taxon>Fungi</taxon>
        <taxon>Dikarya</taxon>
        <taxon>Ascomycota</taxon>
        <taxon>Pezizomycotina</taxon>
        <taxon>Leotiomycetes</taxon>
        <taxon>Helotiales</taxon>
        <taxon>Sclerotiniaceae</taxon>
        <taxon>Botrytis</taxon>
    </lineage>
</organism>
<dbReference type="KEGG" id="bfu:BCIN_04g00020"/>
<dbReference type="InterPro" id="IPR027417">
    <property type="entry name" value="P-loop_NTPase"/>
</dbReference>
<gene>
    <name evidence="3" type="ORF">BCIN_04g00020</name>
</gene>
<dbReference type="NCBIfam" id="NF040586">
    <property type="entry name" value="FxSxx_TPR"/>
    <property type="match status" value="1"/>
</dbReference>
<dbReference type="EMBL" id="CP009808">
    <property type="protein sequence ID" value="ATZ48767.1"/>
    <property type="molecule type" value="Genomic_DNA"/>
</dbReference>